<name>A0ABU6Q3M9_9FABA</name>
<dbReference type="Pfam" id="PF01602">
    <property type="entry name" value="Adaptin_N"/>
    <property type="match status" value="1"/>
</dbReference>
<comment type="caution">
    <text evidence="6">The sequence shown here is derived from an EMBL/GenBank/DDBJ whole genome shotgun (WGS) entry which is preliminary data.</text>
</comment>
<dbReference type="PANTHER" id="PTHR22780">
    <property type="entry name" value="ADAPTIN, ALPHA/GAMMA/EPSILON"/>
    <property type="match status" value="1"/>
</dbReference>
<dbReference type="InterPro" id="IPR016024">
    <property type="entry name" value="ARM-type_fold"/>
</dbReference>
<organism evidence="6 7">
    <name type="scientific">Stylosanthes scabra</name>
    <dbReference type="NCBI Taxonomy" id="79078"/>
    <lineage>
        <taxon>Eukaryota</taxon>
        <taxon>Viridiplantae</taxon>
        <taxon>Streptophyta</taxon>
        <taxon>Embryophyta</taxon>
        <taxon>Tracheophyta</taxon>
        <taxon>Spermatophyta</taxon>
        <taxon>Magnoliopsida</taxon>
        <taxon>eudicotyledons</taxon>
        <taxon>Gunneridae</taxon>
        <taxon>Pentapetalae</taxon>
        <taxon>rosids</taxon>
        <taxon>fabids</taxon>
        <taxon>Fabales</taxon>
        <taxon>Fabaceae</taxon>
        <taxon>Papilionoideae</taxon>
        <taxon>50 kb inversion clade</taxon>
        <taxon>dalbergioids sensu lato</taxon>
        <taxon>Dalbergieae</taxon>
        <taxon>Pterocarpus clade</taxon>
        <taxon>Stylosanthes</taxon>
    </lineage>
</organism>
<gene>
    <name evidence="6" type="ORF">PIB30_004671</name>
</gene>
<dbReference type="Gene3D" id="1.25.10.10">
    <property type="entry name" value="Leucine-rich Repeat Variant"/>
    <property type="match status" value="1"/>
</dbReference>
<dbReference type="InterPro" id="IPR050840">
    <property type="entry name" value="Adaptor_Complx_Large_Subunit"/>
</dbReference>
<keyword evidence="3" id="KW-0653">Protein transport</keyword>
<feature type="domain" description="Clathrin/coatomer adaptor adaptin-like N-terminal" evidence="5">
    <location>
        <begin position="12"/>
        <end position="202"/>
    </location>
</feature>
<keyword evidence="4" id="KW-0472">Membrane</keyword>
<dbReference type="Proteomes" id="UP001341840">
    <property type="component" value="Unassembled WGS sequence"/>
</dbReference>
<proteinExistence type="predicted"/>
<evidence type="ECO:0000313" key="7">
    <source>
        <dbReference type="Proteomes" id="UP001341840"/>
    </source>
</evidence>
<dbReference type="InterPro" id="IPR002553">
    <property type="entry name" value="Clathrin/coatomer_adapt-like_N"/>
</dbReference>
<keyword evidence="2" id="KW-0813">Transport</keyword>
<evidence type="ECO:0000256" key="1">
    <source>
        <dbReference type="ARBA" id="ARBA00004308"/>
    </source>
</evidence>
<reference evidence="6 7" key="1">
    <citation type="journal article" date="2023" name="Plants (Basel)">
        <title>Bridging the Gap: Combining Genomics and Transcriptomics Approaches to Understand Stylosanthes scabra, an Orphan Legume from the Brazilian Caatinga.</title>
        <authorList>
            <person name="Ferreira-Neto J.R.C."/>
            <person name="da Silva M.D."/>
            <person name="Binneck E."/>
            <person name="de Melo N.F."/>
            <person name="da Silva R.H."/>
            <person name="de Melo A.L.T.M."/>
            <person name="Pandolfi V."/>
            <person name="Bustamante F.O."/>
            <person name="Brasileiro-Vidal A.C."/>
            <person name="Benko-Iseppon A.M."/>
        </authorList>
    </citation>
    <scope>NUCLEOTIDE SEQUENCE [LARGE SCALE GENOMIC DNA]</scope>
    <source>
        <tissue evidence="6">Leaves</tissue>
    </source>
</reference>
<protein>
    <recommendedName>
        <fullName evidence="5">Clathrin/coatomer adaptor adaptin-like N-terminal domain-containing protein</fullName>
    </recommendedName>
</protein>
<evidence type="ECO:0000259" key="5">
    <source>
        <dbReference type="Pfam" id="PF01602"/>
    </source>
</evidence>
<dbReference type="SUPFAM" id="SSF48371">
    <property type="entry name" value="ARM repeat"/>
    <property type="match status" value="1"/>
</dbReference>
<sequence length="377" mass="43362">MRALQYFPTVEDPNTRSHCLRFVLQRILIMGTDVVKNVNKNNASHAVLFEAVALVMHVDAERETMTQCVSLLGKFISENMTRMLMVTDVQRIIKKHLAQIITSLKDPDISIRRRALDLVYGMCDISNAKDIVEELLQYLKTAEFAMREELSLKAAILAEKFALDLSWYVDVILQFPYKAVDFVSDDIWFRFVQFVTNNEDLQLIFEFSSRRANSRAWQYVSHSLLTSATVRQQQRYRRRCGGNRLHKTIWTMLLLSCECTGSATLTVTTVALEKDAAERTPFHYDFPFNNAEGSLWLFRLILATLSEFSRKFRFGMKKQLNPERPNNVVVAFQNPRMVFMKINRGALGKLGREGGRATEKLPEWFARSAKSGGSNAY</sequence>
<evidence type="ECO:0000313" key="6">
    <source>
        <dbReference type="EMBL" id="MED6106439.1"/>
    </source>
</evidence>
<dbReference type="EMBL" id="JASCZI010000009">
    <property type="protein sequence ID" value="MED6106439.1"/>
    <property type="molecule type" value="Genomic_DNA"/>
</dbReference>
<evidence type="ECO:0000256" key="3">
    <source>
        <dbReference type="ARBA" id="ARBA00022927"/>
    </source>
</evidence>
<accession>A0ABU6Q3M9</accession>
<dbReference type="InterPro" id="IPR011989">
    <property type="entry name" value="ARM-like"/>
</dbReference>
<comment type="subcellular location">
    <subcellularLocation>
        <location evidence="1">Endomembrane system</location>
    </subcellularLocation>
</comment>
<evidence type="ECO:0000256" key="2">
    <source>
        <dbReference type="ARBA" id="ARBA00022448"/>
    </source>
</evidence>
<evidence type="ECO:0000256" key="4">
    <source>
        <dbReference type="ARBA" id="ARBA00023136"/>
    </source>
</evidence>
<keyword evidence="7" id="KW-1185">Reference proteome</keyword>